<dbReference type="STRING" id="1073327.SAMN04488108_2838"/>
<dbReference type="Proteomes" id="UP000184609">
    <property type="component" value="Unassembled WGS sequence"/>
</dbReference>
<organism evidence="1 2">
    <name type="scientific">Algoriphagus zhangzhouensis</name>
    <dbReference type="NCBI Taxonomy" id="1073327"/>
    <lineage>
        <taxon>Bacteria</taxon>
        <taxon>Pseudomonadati</taxon>
        <taxon>Bacteroidota</taxon>
        <taxon>Cytophagia</taxon>
        <taxon>Cytophagales</taxon>
        <taxon>Cyclobacteriaceae</taxon>
        <taxon>Algoriphagus</taxon>
    </lineage>
</organism>
<dbReference type="EMBL" id="FRXN01000004">
    <property type="protein sequence ID" value="SHO63665.1"/>
    <property type="molecule type" value="Genomic_DNA"/>
</dbReference>
<proteinExistence type="predicted"/>
<protein>
    <submittedName>
        <fullName evidence="1">Por secretion system C-terminal sorting domain-containing protein</fullName>
    </submittedName>
</protein>
<evidence type="ECO:0000313" key="2">
    <source>
        <dbReference type="Proteomes" id="UP000184609"/>
    </source>
</evidence>
<dbReference type="InterPro" id="IPR013783">
    <property type="entry name" value="Ig-like_fold"/>
</dbReference>
<dbReference type="AlphaFoldDB" id="A0A1M7ZFI2"/>
<sequence length="409" mass="44632">MILMVMADISTFAQCSECGSPRTYSGPSTVSTTSGYWSGSGAFSQGEIAKFSTGNSYTFSVNNSFNLGGIILTGGSTLNMDKSSQGNTAAFTITNGCIVVGAGSTLNLIYFNEMSNVSVCIEDGGTVNFDSRTQSGDRDIFGFEGVTINLQGPNATLNFGAADIEVDPTNGILIEGWTGSELCDGLTAPTSGTSGNITWTSETIDICDIINARVLPIELLEFKGIFQSSNRSSLLEWTTAKEWENSHFEIERSLNDVSNWETIGIVKGQGYSDQPLSYSYTDYNLPLASGVAYYRIKQVDFSGENTSSFTISIQYSKKSGTNPWVLYPNPSNSNQSIHLELKDLETWNGEPIYLKISNSRGIGETQILQNPSEVSFYITQFFSNYGAGMYFMDLVWKDNSQTIKILRNH</sequence>
<keyword evidence="2" id="KW-1185">Reference proteome</keyword>
<name>A0A1M7ZFI2_9BACT</name>
<gene>
    <name evidence="1" type="ORF">SAMN04488108_2838</name>
</gene>
<dbReference type="Gene3D" id="2.60.40.10">
    <property type="entry name" value="Immunoglobulins"/>
    <property type="match status" value="1"/>
</dbReference>
<accession>A0A1M7ZFI2</accession>
<evidence type="ECO:0000313" key="1">
    <source>
        <dbReference type="EMBL" id="SHO63665.1"/>
    </source>
</evidence>
<reference evidence="2" key="1">
    <citation type="submission" date="2016-12" db="EMBL/GenBank/DDBJ databases">
        <authorList>
            <person name="Varghese N."/>
            <person name="Submissions S."/>
        </authorList>
    </citation>
    <scope>NUCLEOTIDE SEQUENCE [LARGE SCALE GENOMIC DNA]</scope>
    <source>
        <strain evidence="2">DSM 25035</strain>
    </source>
</reference>